<evidence type="ECO:0000256" key="5">
    <source>
        <dbReference type="ARBA" id="ARBA00023242"/>
    </source>
</evidence>
<evidence type="ECO:0000256" key="7">
    <source>
        <dbReference type="SAM" id="MobiDB-lite"/>
    </source>
</evidence>
<evidence type="ECO:0000313" key="8">
    <source>
        <dbReference type="EMBL" id="WAR18986.1"/>
    </source>
</evidence>
<comment type="subcellular location">
    <subcellularLocation>
        <location evidence="1 6">Nucleus</location>
    </subcellularLocation>
</comment>
<comment type="function">
    <text evidence="6">Component of the Mediator complex, a coactivator involved in the regulated transcription of nearly all RNA polymerase II-dependent genes. Mediator functions as a bridge to convey information from gene-specific regulatory proteins to the basal RNA polymerase II transcription machinery. Mediator is recruited to promoters by direct interactions with regulatory proteins and serves as a scaffold for the assembly of a functional preinitiation complex with RNA polymerase II and the general transcription factors.</text>
</comment>
<evidence type="ECO:0000256" key="6">
    <source>
        <dbReference type="RuleBase" id="RU364140"/>
    </source>
</evidence>
<dbReference type="EMBL" id="CP111022">
    <property type="protein sequence ID" value="WAR18986.1"/>
    <property type="molecule type" value="Genomic_DNA"/>
</dbReference>
<dbReference type="Proteomes" id="UP001164746">
    <property type="component" value="Chromosome 11"/>
</dbReference>
<organism evidence="8 9">
    <name type="scientific">Mya arenaria</name>
    <name type="common">Soft-shell clam</name>
    <dbReference type="NCBI Taxonomy" id="6604"/>
    <lineage>
        <taxon>Eukaryota</taxon>
        <taxon>Metazoa</taxon>
        <taxon>Spiralia</taxon>
        <taxon>Lophotrochozoa</taxon>
        <taxon>Mollusca</taxon>
        <taxon>Bivalvia</taxon>
        <taxon>Autobranchia</taxon>
        <taxon>Heteroconchia</taxon>
        <taxon>Euheterodonta</taxon>
        <taxon>Imparidentia</taxon>
        <taxon>Neoheterodontei</taxon>
        <taxon>Myida</taxon>
        <taxon>Myoidea</taxon>
        <taxon>Myidae</taxon>
        <taxon>Mya</taxon>
    </lineage>
</organism>
<sequence>MTLRNNRESNGTSIVYDEWLAQTLIQLEHIPSANNFNNTIALTVFNGSKPQSALHCVTMSILPLSMSECLAKSAQKIDFGEEDEGIEGKQTSEEGTTEKEESAFQPSLWPWDSVRNKLKTSLTEIGVLLDVLNIAKEKKYMAIVQVQQDTSEPKSALQLLAKKKGLNTAASVLISGAERLKRSQEEKGGVSSHDKFHIELLKLRQNWRLKKVGNSIIAGSRFWQGGTFEVTKTTSLPSDQEGSTAQQYPLQVVIPSELEGSSYLQLEIKSVPDSMDLMSVTLQVPDGFGRTPLNAHWQSRLDTAQNVLFCKELFAQLAREAVQLKSNVPHVVVSNQIITNIFPGVQLSIVLCHSTGKGDKKTGPHSGKMDHKHVLEHSLHQLLREVHHRTLHLAAPHPVTAPFGMSKRRRLAGPTAMSRSDLKEMSDSETLLEQIIKQARHEVLRQRTMSVIDRLAGEIPDPQIMAHWSCLNSPLQSNVKIIITSNGYEGMRVTWQSLDLEIGVDGILVTTKDRRTLKLSFQEKEVEDIIRWQVSQHHIALSQNLARLIGWQVLSYNGCSGVGEMEGFACASSIQLVAPNNDRLQLVAPNNDRLQLVAPYNDRMLSVRSGPTSGLHVFLKIDSSGNLDPSLSSLVDPKWLNLGGTFRELDLEQIEGRNLATKLELIMAMLI</sequence>
<proteinExistence type="inferred from homology"/>
<gene>
    <name evidence="6" type="primary">MED17</name>
    <name evidence="8" type="ORF">MAR_000824</name>
</gene>
<evidence type="ECO:0000256" key="1">
    <source>
        <dbReference type="ARBA" id="ARBA00004123"/>
    </source>
</evidence>
<dbReference type="InterPro" id="IPR019313">
    <property type="entry name" value="Mediator_Med17"/>
</dbReference>
<dbReference type="Pfam" id="PF10156">
    <property type="entry name" value="Med17"/>
    <property type="match status" value="1"/>
</dbReference>
<evidence type="ECO:0000313" key="9">
    <source>
        <dbReference type="Proteomes" id="UP001164746"/>
    </source>
</evidence>
<evidence type="ECO:0000256" key="2">
    <source>
        <dbReference type="ARBA" id="ARBA00005635"/>
    </source>
</evidence>
<keyword evidence="3 6" id="KW-0805">Transcription regulation</keyword>
<keyword evidence="4 6" id="KW-0804">Transcription</keyword>
<evidence type="ECO:0000256" key="4">
    <source>
        <dbReference type="ARBA" id="ARBA00023163"/>
    </source>
</evidence>
<feature type="region of interest" description="Disordered" evidence="7">
    <location>
        <begin position="81"/>
        <end position="105"/>
    </location>
</feature>
<reference evidence="8" key="1">
    <citation type="submission" date="2022-11" db="EMBL/GenBank/DDBJ databases">
        <title>Centuries of genome instability and evolution in soft-shell clam transmissible cancer (bioRxiv).</title>
        <authorList>
            <person name="Hart S.F.M."/>
            <person name="Yonemitsu M.A."/>
            <person name="Giersch R.M."/>
            <person name="Beal B.F."/>
            <person name="Arriagada G."/>
            <person name="Davis B.W."/>
            <person name="Ostrander E.A."/>
            <person name="Goff S.P."/>
            <person name="Metzger M.J."/>
        </authorList>
    </citation>
    <scope>NUCLEOTIDE SEQUENCE</scope>
    <source>
        <strain evidence="8">MELC-2E11</strain>
        <tissue evidence="8">Siphon/mantle</tissue>
    </source>
</reference>
<feature type="compositionally biased region" description="Basic and acidic residues" evidence="7">
    <location>
        <begin position="86"/>
        <end position="102"/>
    </location>
</feature>
<comment type="similarity">
    <text evidence="2 6">Belongs to the Mediator complex subunit 17 family.</text>
</comment>
<evidence type="ECO:0000256" key="3">
    <source>
        <dbReference type="ARBA" id="ARBA00023015"/>
    </source>
</evidence>
<keyword evidence="6" id="KW-0010">Activator</keyword>
<accession>A0ABY7FIA4</accession>
<protein>
    <recommendedName>
        <fullName evidence="6">Mediator of RNA polymerase II transcription subunit 17</fullName>
    </recommendedName>
    <alternativeName>
        <fullName evidence="6">Mediator complex subunit 17</fullName>
    </alternativeName>
</protein>
<dbReference type="PANTHER" id="PTHR13114">
    <property type="entry name" value="MEDIATOR OF RNA POLYMERASE II TRANSCRIPTION SUBUNIT 17"/>
    <property type="match status" value="1"/>
</dbReference>
<dbReference type="PANTHER" id="PTHR13114:SF7">
    <property type="entry name" value="MEDIATOR OF RNA POLYMERASE II TRANSCRIPTION SUBUNIT 17"/>
    <property type="match status" value="1"/>
</dbReference>
<name>A0ABY7FIA4_MYAAR</name>
<comment type="subunit">
    <text evidence="6">Component of the Mediator complex.</text>
</comment>
<keyword evidence="5 6" id="KW-0539">Nucleus</keyword>
<keyword evidence="9" id="KW-1185">Reference proteome</keyword>